<sequence length="60" mass="7037">MCRNDNDLSSNDFKYFISRRYLKILPSSLTLIIKELKFWSIQALKHKPPFSLTTGNYILG</sequence>
<keyword evidence="2" id="KW-1185">Reference proteome</keyword>
<proteinExistence type="predicted"/>
<name>A0A6G0ZQ81_APHCR</name>
<dbReference type="Proteomes" id="UP000478052">
    <property type="component" value="Unassembled WGS sequence"/>
</dbReference>
<dbReference type="AlphaFoldDB" id="A0A6G0ZQ81"/>
<evidence type="ECO:0000313" key="1">
    <source>
        <dbReference type="EMBL" id="KAF0773459.1"/>
    </source>
</evidence>
<dbReference type="EMBL" id="VUJU01000058">
    <property type="protein sequence ID" value="KAF0773459.1"/>
    <property type="molecule type" value="Genomic_DNA"/>
</dbReference>
<organism evidence="1 2">
    <name type="scientific">Aphis craccivora</name>
    <name type="common">Cowpea aphid</name>
    <dbReference type="NCBI Taxonomy" id="307492"/>
    <lineage>
        <taxon>Eukaryota</taxon>
        <taxon>Metazoa</taxon>
        <taxon>Ecdysozoa</taxon>
        <taxon>Arthropoda</taxon>
        <taxon>Hexapoda</taxon>
        <taxon>Insecta</taxon>
        <taxon>Pterygota</taxon>
        <taxon>Neoptera</taxon>
        <taxon>Paraneoptera</taxon>
        <taxon>Hemiptera</taxon>
        <taxon>Sternorrhyncha</taxon>
        <taxon>Aphidomorpha</taxon>
        <taxon>Aphidoidea</taxon>
        <taxon>Aphididae</taxon>
        <taxon>Aphidini</taxon>
        <taxon>Aphis</taxon>
        <taxon>Aphis</taxon>
    </lineage>
</organism>
<evidence type="ECO:0000313" key="2">
    <source>
        <dbReference type="Proteomes" id="UP000478052"/>
    </source>
</evidence>
<gene>
    <name evidence="1" type="ORF">FWK35_00000346</name>
</gene>
<reference evidence="1 2" key="1">
    <citation type="submission" date="2019-08" db="EMBL/GenBank/DDBJ databases">
        <title>Whole genome of Aphis craccivora.</title>
        <authorList>
            <person name="Voronova N.V."/>
            <person name="Shulinski R.S."/>
            <person name="Bandarenka Y.V."/>
            <person name="Zhorov D.G."/>
            <person name="Warner D."/>
        </authorList>
    </citation>
    <scope>NUCLEOTIDE SEQUENCE [LARGE SCALE GENOMIC DNA]</scope>
    <source>
        <strain evidence="1">180601</strain>
        <tissue evidence="1">Whole Body</tissue>
    </source>
</reference>
<comment type="caution">
    <text evidence="1">The sequence shown here is derived from an EMBL/GenBank/DDBJ whole genome shotgun (WGS) entry which is preliminary data.</text>
</comment>
<protein>
    <submittedName>
        <fullName evidence="1">Uncharacterized protein</fullName>
    </submittedName>
</protein>
<accession>A0A6G0ZQ81</accession>